<evidence type="ECO:0000313" key="3">
    <source>
        <dbReference type="Proteomes" id="UP000485058"/>
    </source>
</evidence>
<name>A0A699YSM6_HAELA</name>
<keyword evidence="3" id="KW-1185">Reference proteome</keyword>
<evidence type="ECO:0000313" key="2">
    <source>
        <dbReference type="EMBL" id="GFH09926.1"/>
    </source>
</evidence>
<comment type="caution">
    <text evidence="2">The sequence shown here is derived from an EMBL/GenBank/DDBJ whole genome shotgun (WGS) entry which is preliminary data.</text>
</comment>
<gene>
    <name evidence="2" type="ORF">HaLaN_05157</name>
</gene>
<dbReference type="Proteomes" id="UP000485058">
    <property type="component" value="Unassembled WGS sequence"/>
</dbReference>
<feature type="non-terminal residue" evidence="2">
    <location>
        <position position="128"/>
    </location>
</feature>
<feature type="compositionally biased region" description="Basic and acidic residues" evidence="1">
    <location>
        <begin position="49"/>
        <end position="59"/>
    </location>
</feature>
<feature type="non-terminal residue" evidence="2">
    <location>
        <position position="1"/>
    </location>
</feature>
<reference evidence="2 3" key="1">
    <citation type="submission" date="2020-02" db="EMBL/GenBank/DDBJ databases">
        <title>Draft genome sequence of Haematococcus lacustris strain NIES-144.</title>
        <authorList>
            <person name="Morimoto D."/>
            <person name="Nakagawa S."/>
            <person name="Yoshida T."/>
            <person name="Sawayama S."/>
        </authorList>
    </citation>
    <scope>NUCLEOTIDE SEQUENCE [LARGE SCALE GENOMIC DNA]</scope>
    <source>
        <strain evidence="2 3">NIES-144</strain>
    </source>
</reference>
<evidence type="ECO:0000256" key="1">
    <source>
        <dbReference type="SAM" id="MobiDB-lite"/>
    </source>
</evidence>
<dbReference type="EMBL" id="BLLF01000275">
    <property type="protein sequence ID" value="GFH09926.1"/>
    <property type="molecule type" value="Genomic_DNA"/>
</dbReference>
<proteinExistence type="predicted"/>
<dbReference type="AlphaFoldDB" id="A0A699YSM6"/>
<organism evidence="2 3">
    <name type="scientific">Haematococcus lacustris</name>
    <name type="common">Green alga</name>
    <name type="synonym">Haematococcus pluvialis</name>
    <dbReference type="NCBI Taxonomy" id="44745"/>
    <lineage>
        <taxon>Eukaryota</taxon>
        <taxon>Viridiplantae</taxon>
        <taxon>Chlorophyta</taxon>
        <taxon>core chlorophytes</taxon>
        <taxon>Chlorophyceae</taxon>
        <taxon>CS clade</taxon>
        <taxon>Chlamydomonadales</taxon>
        <taxon>Haematococcaceae</taxon>
        <taxon>Haematococcus</taxon>
    </lineage>
</organism>
<accession>A0A699YSM6</accession>
<feature type="region of interest" description="Disordered" evidence="1">
    <location>
        <begin position="49"/>
        <end position="128"/>
    </location>
</feature>
<protein>
    <submittedName>
        <fullName evidence="2">Uncharacterized protein</fullName>
    </submittedName>
</protein>
<sequence>MGQQAGSRGRCKGLRAAAPPFVGAGAAASPAHPIVQAAAAASPAGLHDLHGLHGAHGEQGDVDMADSWQVAAQPEEAVVGSGGQGNLPDTPAPEPHSGDSSTPCPMLHGNRMEAASETSAPSLLSGLA</sequence>